<gene>
    <name evidence="1" type="ORF">LP422_17795</name>
</gene>
<organism evidence="1 2">
    <name type="scientific">Janibacter limosus</name>
    <dbReference type="NCBI Taxonomy" id="53458"/>
    <lineage>
        <taxon>Bacteria</taxon>
        <taxon>Bacillati</taxon>
        <taxon>Actinomycetota</taxon>
        <taxon>Actinomycetes</taxon>
        <taxon>Micrococcales</taxon>
        <taxon>Intrasporangiaceae</taxon>
        <taxon>Janibacter</taxon>
    </lineage>
</organism>
<protein>
    <submittedName>
        <fullName evidence="1">Uncharacterized protein</fullName>
    </submittedName>
</protein>
<reference evidence="1" key="1">
    <citation type="submission" date="2021-11" db="EMBL/GenBank/DDBJ databases">
        <title>Study of the species diversity of bacterial strains isolated from a unique natural object - Shulgan-Tash cave (Bashkiria).</title>
        <authorList>
            <person name="Sazanova A.L."/>
            <person name="Chirak E.R."/>
            <person name="Safronova V.I."/>
        </authorList>
    </citation>
    <scope>NUCLEOTIDE SEQUENCE</scope>
    <source>
        <strain evidence="1">P1</strain>
    </source>
</reference>
<dbReference type="EMBL" id="CP087977">
    <property type="protein sequence ID" value="UUZ44307.1"/>
    <property type="molecule type" value="Genomic_DNA"/>
</dbReference>
<evidence type="ECO:0000313" key="1">
    <source>
        <dbReference type="EMBL" id="UUZ44307.1"/>
    </source>
</evidence>
<proteinExistence type="predicted"/>
<sequence>MRAWREVAPSAALPLGLVRRLLGVPVSPQVVLSIIDGSRVEGHEWWQPLGSSIQLGDVPTSSQTHIWLTVVPEGVSLATGLPLAPGARDWLDAVADRFARLVESAAATPFALQQEVPA</sequence>
<name>A0AC61U3E2_9MICO</name>
<evidence type="ECO:0000313" key="2">
    <source>
        <dbReference type="Proteomes" id="UP001059663"/>
    </source>
</evidence>
<dbReference type="Proteomes" id="UP001059663">
    <property type="component" value="Chromosome"/>
</dbReference>
<accession>A0AC61U3E2</accession>